<name>A0ABP0QGV1_9DINO</name>
<evidence type="ECO:0000313" key="1">
    <source>
        <dbReference type="EMBL" id="CAK9086695.1"/>
    </source>
</evidence>
<dbReference type="EMBL" id="CAXAMN010024439">
    <property type="protein sequence ID" value="CAK9086695.1"/>
    <property type="molecule type" value="Genomic_DNA"/>
</dbReference>
<accession>A0ABP0QGV1</accession>
<evidence type="ECO:0000313" key="2">
    <source>
        <dbReference type="Proteomes" id="UP001642484"/>
    </source>
</evidence>
<proteinExistence type="predicted"/>
<comment type="caution">
    <text evidence="1">The sequence shown here is derived from an EMBL/GenBank/DDBJ whole genome shotgun (WGS) entry which is preliminary data.</text>
</comment>
<organism evidence="1 2">
    <name type="scientific">Durusdinium trenchii</name>
    <dbReference type="NCBI Taxonomy" id="1381693"/>
    <lineage>
        <taxon>Eukaryota</taxon>
        <taxon>Sar</taxon>
        <taxon>Alveolata</taxon>
        <taxon>Dinophyceae</taxon>
        <taxon>Suessiales</taxon>
        <taxon>Symbiodiniaceae</taxon>
        <taxon>Durusdinium</taxon>
    </lineage>
</organism>
<gene>
    <name evidence="1" type="ORF">CCMP2556_LOCUS41984</name>
</gene>
<reference evidence="1 2" key="1">
    <citation type="submission" date="2024-02" db="EMBL/GenBank/DDBJ databases">
        <authorList>
            <person name="Chen Y."/>
            <person name="Shah S."/>
            <person name="Dougan E. K."/>
            <person name="Thang M."/>
            <person name="Chan C."/>
        </authorList>
    </citation>
    <scope>NUCLEOTIDE SEQUENCE [LARGE SCALE GENOMIC DNA]</scope>
</reference>
<sequence>MVGECGPAFAEPQYREILEVIKVTCVANDRYWRSIYSHGMWIPRREAVQIVTDGWTFTEPKLDMDHQLKSGVDFVMSPTAHMTWADEDFIGVKEEMEVPEEEPTQFFRAHDYTTIQKVAVGAIIRISPGHHVHTSDFVKTGVGYHSTHHDPTTMNILLPEKLASKGNTSSIDDNALHTGRISAAAIQKTLEALPAPRLTNLMSIPFCDWVLKIQIPVLPRVIPHPRRYTCPPK</sequence>
<keyword evidence="2" id="KW-1185">Reference proteome</keyword>
<protein>
    <submittedName>
        <fullName evidence="1">Uncharacterized protein</fullName>
    </submittedName>
</protein>
<dbReference type="Proteomes" id="UP001642484">
    <property type="component" value="Unassembled WGS sequence"/>
</dbReference>